<evidence type="ECO:0000256" key="8">
    <source>
        <dbReference type="ARBA" id="ARBA00023014"/>
    </source>
</evidence>
<keyword evidence="3" id="KW-0004">4Fe-4S</keyword>
<dbReference type="InterPro" id="IPR017896">
    <property type="entry name" value="4Fe4S_Fe-S-bd"/>
</dbReference>
<evidence type="ECO:0000256" key="6">
    <source>
        <dbReference type="ARBA" id="ARBA00023002"/>
    </source>
</evidence>
<protein>
    <submittedName>
        <fullName evidence="10">Heterodisulfide reductase subunit A</fullName>
    </submittedName>
</protein>
<dbReference type="PROSITE" id="PS00198">
    <property type="entry name" value="4FE4S_FER_1"/>
    <property type="match status" value="2"/>
</dbReference>
<evidence type="ECO:0000256" key="7">
    <source>
        <dbReference type="ARBA" id="ARBA00023004"/>
    </source>
</evidence>
<dbReference type="STRING" id="1121391.SAMN02745206_01328"/>
<evidence type="ECO:0000256" key="2">
    <source>
        <dbReference type="ARBA" id="ARBA00006561"/>
    </source>
</evidence>
<dbReference type="PROSITE" id="PS51379">
    <property type="entry name" value="4FE4S_FER_2"/>
    <property type="match status" value="2"/>
</dbReference>
<dbReference type="InterPro" id="IPR039650">
    <property type="entry name" value="HdrA-like"/>
</dbReference>
<reference evidence="11" key="1">
    <citation type="submission" date="2016-11" db="EMBL/GenBank/DDBJ databases">
        <authorList>
            <person name="Varghese N."/>
            <person name="Submissions S."/>
        </authorList>
    </citation>
    <scope>NUCLEOTIDE SEQUENCE [LARGE SCALE GENOMIC DNA]</scope>
    <source>
        <strain evidence="11">DSM 9756</strain>
    </source>
</reference>
<evidence type="ECO:0000256" key="4">
    <source>
        <dbReference type="ARBA" id="ARBA00022723"/>
    </source>
</evidence>
<keyword evidence="5" id="KW-0285">Flavoprotein</keyword>
<keyword evidence="6" id="KW-0560">Oxidoreductase</keyword>
<feature type="domain" description="4Fe-4S ferredoxin-type" evidence="9">
    <location>
        <begin position="874"/>
        <end position="903"/>
    </location>
</feature>
<evidence type="ECO:0000313" key="10">
    <source>
        <dbReference type="EMBL" id="SHF09989.1"/>
    </source>
</evidence>
<dbReference type="GO" id="GO:0016491">
    <property type="term" value="F:oxidoreductase activity"/>
    <property type="evidence" value="ECO:0007669"/>
    <property type="project" value="UniProtKB-KW"/>
</dbReference>
<keyword evidence="8" id="KW-0411">Iron-sulfur</keyword>
<dbReference type="GO" id="GO:0046872">
    <property type="term" value="F:metal ion binding"/>
    <property type="evidence" value="ECO:0007669"/>
    <property type="project" value="UniProtKB-KW"/>
</dbReference>
<dbReference type="PRINTS" id="PR00368">
    <property type="entry name" value="FADPNR"/>
</dbReference>
<dbReference type="InterPro" id="IPR017900">
    <property type="entry name" value="4Fe4S_Fe_S_CS"/>
</dbReference>
<evidence type="ECO:0000259" key="9">
    <source>
        <dbReference type="PROSITE" id="PS51379"/>
    </source>
</evidence>
<dbReference type="SUPFAM" id="SSF51971">
    <property type="entry name" value="Nucleotide-binding domain"/>
    <property type="match status" value="1"/>
</dbReference>
<proteinExistence type="inferred from homology"/>
<keyword evidence="4" id="KW-0479">Metal-binding</keyword>
<keyword evidence="7" id="KW-0408">Iron</keyword>
<gene>
    <name evidence="10" type="ORF">SAMN02745206_01328</name>
</gene>
<sequence>MAGTNEKKFKGNVLVVGGGVAGMNAALDLVAQGYHVDLVEKEAELGGTVSKLHRLYPLCSCCKVANRATACAQHPDITVWTGSTVSAVSGSVGDFKVTVSGPDGEKTLDAGAVVLALGVEPFDPSVYDTYAYAQFENVITSVELEWLQKPVGPFQGIPKRPSDGQVPKKVAWLQCVGSREINKCDAPYCSSVCCMYALKEAVHLKDALPEAETAIFYMDMRTHGKGYERYFNEAKEKGVRLVRSRIHSIEKAAGTEDLALEYVDENGKKQEEVFDLVVLSVGLRPSAELAELAEKLGVQLSEDHYVATDNFKPAETNVPGVFVCGGTTGPRDVHQSVVEAAAAAGKAAAALKGASGNGATPEFRDVSGEEPAIGVVISLCPSKSPEFAGLVEPLASFVKELPGVAFVERLDLTDGGAFVRLGGLLSEKKANRLIYASCTPIMHQELVEWAMKQAGLNPSLYDFVDLRALGAAPAELDRLKDLLRTAVLRARLLEPMTYTKVPVHKAALVVGGGLAGMETALALAEMDVPVTLVEKKETLGGHAVKVRSTWKGESVQDFLKATVQKVESNPKITVLTSAQVVGARGFAGNFVSTVVQNGEKKEIEHGVVVLATGAHSIKPAEYGYGTHPAIYRWSDFTRKMIDDPAAFKDAKSAVFIQCVGSREPERPYCSRLCCTFAVRSAIDLKTQNPDMDVYVLYRELRAFGERERIYKEAREKGVFFIRYDLDSKPQVAVEGDQLRVSVVDPILGRELVLTPDVISLQTAIVPAEATDLAAFYKVSLNEDGFYKESPAKMRPVDGETDGVFFAGLALAPKAVEESLAEAWAVAARAKRILDQDVMLVGGAVAEVDPDKCAVCLTCVRTCPFGIPFIDSPQGHAFIDPALCQGCGMCVSECPGKAISYRRLSDDQIALMARSLLQGSSAN</sequence>
<dbReference type="Gene3D" id="3.40.50.720">
    <property type="entry name" value="NAD(P)-binding Rossmann-like Domain"/>
    <property type="match status" value="1"/>
</dbReference>
<evidence type="ECO:0000256" key="1">
    <source>
        <dbReference type="ARBA" id="ARBA00001974"/>
    </source>
</evidence>
<feature type="domain" description="4Fe-4S ferredoxin-type" evidence="9">
    <location>
        <begin position="843"/>
        <end position="872"/>
    </location>
</feature>
<evidence type="ECO:0000256" key="3">
    <source>
        <dbReference type="ARBA" id="ARBA00022485"/>
    </source>
</evidence>
<accession>A0A1M4YVZ5</accession>
<evidence type="ECO:0000313" key="11">
    <source>
        <dbReference type="Proteomes" id="UP000184076"/>
    </source>
</evidence>
<dbReference type="EMBL" id="FQVB01000011">
    <property type="protein sequence ID" value="SHF09989.1"/>
    <property type="molecule type" value="Genomic_DNA"/>
</dbReference>
<dbReference type="Gene3D" id="3.50.50.60">
    <property type="entry name" value="FAD/NAD(P)-binding domain"/>
    <property type="match status" value="2"/>
</dbReference>
<dbReference type="Gene3D" id="3.30.70.20">
    <property type="match status" value="1"/>
</dbReference>
<dbReference type="Pfam" id="PF13237">
    <property type="entry name" value="Fer4_10"/>
    <property type="match status" value="1"/>
</dbReference>
<dbReference type="InterPro" id="IPR036188">
    <property type="entry name" value="FAD/NAD-bd_sf"/>
</dbReference>
<dbReference type="SUPFAM" id="SSF54862">
    <property type="entry name" value="4Fe-4S ferredoxins"/>
    <property type="match status" value="1"/>
</dbReference>
<evidence type="ECO:0000256" key="5">
    <source>
        <dbReference type="ARBA" id="ARBA00022827"/>
    </source>
</evidence>
<dbReference type="RefSeq" id="WP_073038166.1">
    <property type="nucleotide sequence ID" value="NZ_FQVB01000011.1"/>
</dbReference>
<dbReference type="AlphaFoldDB" id="A0A1M4YVZ5"/>
<keyword evidence="5" id="KW-0274">FAD</keyword>
<name>A0A1M4YVZ5_9BACT</name>
<dbReference type="Pfam" id="PF07992">
    <property type="entry name" value="Pyr_redox_2"/>
    <property type="match status" value="3"/>
</dbReference>
<dbReference type="SUPFAM" id="SSF51905">
    <property type="entry name" value="FAD/NAD(P)-binding domain"/>
    <property type="match status" value="1"/>
</dbReference>
<dbReference type="InterPro" id="IPR023753">
    <property type="entry name" value="FAD/NAD-binding_dom"/>
</dbReference>
<dbReference type="OrthoDB" id="9758544at2"/>
<dbReference type="PANTHER" id="PTHR43498:SF1">
    <property type="entry name" value="COB--COM HETERODISULFIDE REDUCTASE IRON-SULFUR SUBUNIT A"/>
    <property type="match status" value="1"/>
</dbReference>
<dbReference type="Proteomes" id="UP000184076">
    <property type="component" value="Unassembled WGS sequence"/>
</dbReference>
<dbReference type="PANTHER" id="PTHR43498">
    <property type="entry name" value="FERREDOXIN:COB-COM HETERODISULFIDE REDUCTASE SUBUNIT A"/>
    <property type="match status" value="1"/>
</dbReference>
<comment type="cofactor">
    <cofactor evidence="1">
        <name>FAD</name>
        <dbReference type="ChEBI" id="CHEBI:57692"/>
    </cofactor>
</comment>
<organism evidence="10 11">
    <name type="scientific">Desulfacinum infernum DSM 9756</name>
    <dbReference type="NCBI Taxonomy" id="1121391"/>
    <lineage>
        <taxon>Bacteria</taxon>
        <taxon>Pseudomonadati</taxon>
        <taxon>Thermodesulfobacteriota</taxon>
        <taxon>Syntrophobacteria</taxon>
        <taxon>Syntrophobacterales</taxon>
        <taxon>Syntrophobacteraceae</taxon>
        <taxon>Desulfacinum</taxon>
    </lineage>
</organism>
<keyword evidence="11" id="KW-1185">Reference proteome</keyword>
<dbReference type="GO" id="GO:0051539">
    <property type="term" value="F:4 iron, 4 sulfur cluster binding"/>
    <property type="evidence" value="ECO:0007669"/>
    <property type="project" value="UniProtKB-KW"/>
</dbReference>
<comment type="similarity">
    <text evidence="2">Belongs to the HdrA family.</text>
</comment>